<dbReference type="AlphaFoldDB" id="A0A8S1JTN6"/>
<keyword evidence="2" id="KW-1185">Reference proteome</keyword>
<evidence type="ECO:0000313" key="2">
    <source>
        <dbReference type="Proteomes" id="UP000692954"/>
    </source>
</evidence>
<gene>
    <name evidence="1" type="ORF">PSON_ATCC_30995.1.T0010010</name>
</gene>
<evidence type="ECO:0000313" key="1">
    <source>
        <dbReference type="EMBL" id="CAD8045365.1"/>
    </source>
</evidence>
<sequence length="203" mass="24103">MGNLISNDQFKTNLKELMENKKIKKTLKIIYKEKQGQLLSIQSCEIIKHFHTIQQRLDYKNYDFQHNCKIILDIDEKQRTYRECNVCKKKVKPNRSYTFCSNCKQSTQITHSFCSVVKLIDANSLQNQDSYKAIMFEVAQNFLNVSAKEFDSWSSESQNDHYQKINQQKSHITYLLLLQYKPERENFVIKQIIQNENNSDQIS</sequence>
<accession>A0A8S1JTN6</accession>
<reference evidence="1" key="1">
    <citation type="submission" date="2021-01" db="EMBL/GenBank/DDBJ databases">
        <authorList>
            <consortium name="Genoscope - CEA"/>
            <person name="William W."/>
        </authorList>
    </citation>
    <scope>NUCLEOTIDE SEQUENCE</scope>
</reference>
<organism evidence="1 2">
    <name type="scientific">Paramecium sonneborni</name>
    <dbReference type="NCBI Taxonomy" id="65129"/>
    <lineage>
        <taxon>Eukaryota</taxon>
        <taxon>Sar</taxon>
        <taxon>Alveolata</taxon>
        <taxon>Ciliophora</taxon>
        <taxon>Intramacronucleata</taxon>
        <taxon>Oligohymenophorea</taxon>
        <taxon>Peniculida</taxon>
        <taxon>Parameciidae</taxon>
        <taxon>Paramecium</taxon>
    </lineage>
</organism>
<dbReference type="OrthoDB" id="300887at2759"/>
<protein>
    <submittedName>
        <fullName evidence="1">Uncharacterized protein</fullName>
    </submittedName>
</protein>
<name>A0A8S1JTN6_9CILI</name>
<comment type="caution">
    <text evidence="1">The sequence shown here is derived from an EMBL/GenBank/DDBJ whole genome shotgun (WGS) entry which is preliminary data.</text>
</comment>
<proteinExistence type="predicted"/>
<dbReference type="EMBL" id="CAJJDN010000001">
    <property type="protein sequence ID" value="CAD8045365.1"/>
    <property type="molecule type" value="Genomic_DNA"/>
</dbReference>
<dbReference type="Proteomes" id="UP000692954">
    <property type="component" value="Unassembled WGS sequence"/>
</dbReference>